<dbReference type="AlphaFoldDB" id="A0A2T0W3J9"/>
<keyword evidence="2" id="KW-1185">Reference proteome</keyword>
<reference evidence="1 2" key="1">
    <citation type="submission" date="2018-03" db="EMBL/GenBank/DDBJ databases">
        <title>Genomic Encyclopedia of Archaeal and Bacterial Type Strains, Phase II (KMG-II): from individual species to whole genera.</title>
        <authorList>
            <person name="Goeker M."/>
        </authorList>
    </citation>
    <scope>NUCLEOTIDE SEQUENCE [LARGE SCALE GENOMIC DNA]</scope>
    <source>
        <strain evidence="1 2">DSM 101533</strain>
    </source>
</reference>
<evidence type="ECO:0000313" key="1">
    <source>
        <dbReference type="EMBL" id="PRY79738.1"/>
    </source>
</evidence>
<protein>
    <submittedName>
        <fullName evidence="1">Uncharacterized protein</fullName>
    </submittedName>
</protein>
<organism evidence="1 2">
    <name type="scientific">Yoonia maritima</name>
    <dbReference type="NCBI Taxonomy" id="1435347"/>
    <lineage>
        <taxon>Bacteria</taxon>
        <taxon>Pseudomonadati</taxon>
        <taxon>Pseudomonadota</taxon>
        <taxon>Alphaproteobacteria</taxon>
        <taxon>Rhodobacterales</taxon>
        <taxon>Paracoccaceae</taxon>
        <taxon>Yoonia</taxon>
    </lineage>
</organism>
<dbReference type="RefSeq" id="WP_106355206.1">
    <property type="nucleotide sequence ID" value="NZ_PVTP01000002.1"/>
</dbReference>
<sequence length="182" mass="21409">MAVDYFGRYFTDEGFKFTELINDDFFQPVRLLFQNRHYVSASKLLFVAIDSIGFIEYGDERHNTFIKWLDTYSDIQKLGITSAELWEHRNSLLHMSNLNSRKVESGHTRMLVGYVGEMPAEVELDTNKTGYYEIPRLIKTIGEACGEWCLTYDKERDKIHKFVERYDLIASDARMLEIPLER</sequence>
<gene>
    <name evidence="1" type="ORF">CLV80_102384</name>
</gene>
<dbReference type="EMBL" id="PVTP01000002">
    <property type="protein sequence ID" value="PRY79738.1"/>
    <property type="molecule type" value="Genomic_DNA"/>
</dbReference>
<proteinExistence type="predicted"/>
<dbReference type="OrthoDB" id="8265552at2"/>
<evidence type="ECO:0000313" key="2">
    <source>
        <dbReference type="Proteomes" id="UP000238007"/>
    </source>
</evidence>
<comment type="caution">
    <text evidence="1">The sequence shown here is derived from an EMBL/GenBank/DDBJ whole genome shotgun (WGS) entry which is preliminary data.</text>
</comment>
<accession>A0A2T0W3J9</accession>
<name>A0A2T0W3J9_9RHOB</name>
<dbReference type="Proteomes" id="UP000238007">
    <property type="component" value="Unassembled WGS sequence"/>
</dbReference>